<dbReference type="RefSeq" id="WP_166092326.1">
    <property type="nucleotide sequence ID" value="NZ_CP049871.1"/>
</dbReference>
<reference evidence="2 3" key="1">
    <citation type="submission" date="2020-03" db="EMBL/GenBank/DDBJ databases">
        <title>Sphingomonas sp. nov., isolated from fish.</title>
        <authorList>
            <person name="Hyun D.-W."/>
            <person name="Bae J.-W."/>
        </authorList>
    </citation>
    <scope>NUCLEOTIDE SEQUENCE [LARGE SCALE GENOMIC DNA]</scope>
    <source>
        <strain evidence="2 3">HDW15C</strain>
    </source>
</reference>
<keyword evidence="3" id="KW-1185">Reference proteome</keyword>
<evidence type="ECO:0000313" key="3">
    <source>
        <dbReference type="Proteomes" id="UP000502502"/>
    </source>
</evidence>
<sequence>MTTAGRFPVVATLLAIVAAPSLACAPPQLSAAGYGKLAIGSRLADAKRAYRLATRPDYTDDCAIYTTAEAPGLHVYVEHGIVTRVSVMAQDGEGDPVTPAIRTSVGIGIGSTEADLRAAYPGFRHLYGAKLLAAPGDPLRNVLVLPEATKTEPGLRLDLDGSGRVREISAGVQPALGYREGCN</sequence>
<organism evidence="2 3">
    <name type="scientific">Sphingomonas sinipercae</name>
    <dbReference type="NCBI Taxonomy" id="2714944"/>
    <lineage>
        <taxon>Bacteria</taxon>
        <taxon>Pseudomonadati</taxon>
        <taxon>Pseudomonadota</taxon>
        <taxon>Alphaproteobacteria</taxon>
        <taxon>Sphingomonadales</taxon>
        <taxon>Sphingomonadaceae</taxon>
        <taxon>Sphingomonas</taxon>
    </lineage>
</organism>
<accession>A0A6G7ZL13</accession>
<dbReference type="Proteomes" id="UP000502502">
    <property type="component" value="Chromosome"/>
</dbReference>
<keyword evidence="1" id="KW-0732">Signal</keyword>
<evidence type="ECO:0000256" key="1">
    <source>
        <dbReference type="SAM" id="SignalP"/>
    </source>
</evidence>
<proteinExistence type="predicted"/>
<dbReference type="KEGG" id="ssin:G7078_01580"/>
<feature type="signal peptide" evidence="1">
    <location>
        <begin position="1"/>
        <end position="23"/>
    </location>
</feature>
<dbReference type="EMBL" id="CP049871">
    <property type="protein sequence ID" value="QIL01609.1"/>
    <property type="molecule type" value="Genomic_DNA"/>
</dbReference>
<name>A0A6G7ZL13_9SPHN</name>
<protein>
    <submittedName>
        <fullName evidence="2">Uncharacterized protein</fullName>
    </submittedName>
</protein>
<evidence type="ECO:0000313" key="2">
    <source>
        <dbReference type="EMBL" id="QIL01609.1"/>
    </source>
</evidence>
<dbReference type="AlphaFoldDB" id="A0A6G7ZL13"/>
<gene>
    <name evidence="2" type="ORF">G7078_01580</name>
</gene>
<feature type="chain" id="PRO_5026022058" evidence="1">
    <location>
        <begin position="24"/>
        <end position="183"/>
    </location>
</feature>